<dbReference type="Proteomes" id="UP000468828">
    <property type="component" value="Unassembled WGS sequence"/>
</dbReference>
<dbReference type="EMBL" id="JAAGWH010000070">
    <property type="protein sequence ID" value="NEK96623.1"/>
    <property type="molecule type" value="Genomic_DNA"/>
</dbReference>
<evidence type="ECO:0000313" key="3">
    <source>
        <dbReference type="Proteomes" id="UP000468828"/>
    </source>
</evidence>
<name>A0A6P0HCR5_9ACTN</name>
<evidence type="ECO:0000313" key="1">
    <source>
        <dbReference type="EMBL" id="NEK96623.1"/>
    </source>
</evidence>
<comment type="caution">
    <text evidence="2">The sequence shown here is derived from an EMBL/GenBank/DDBJ whole genome shotgun (WGS) entry which is preliminary data.</text>
</comment>
<sequence length="174" mass="19787">MTSLSEIRKMLAESSAEDWNRIPGWGIGGAPVGPAFVNVEVTGDQGQVESWYARNFTDLLVFCPDVDLTVAYGLPAYYEDFERSRFDWAERHGWVVTTKFADVRWRGQVVDRVAMWATWKDVQVPVGEVESVEGSDVRFVERWQYAISAAVARWHGTESLLDTVLRGTEQQLRP</sequence>
<gene>
    <name evidence="2" type="ORF">G3R41_21805</name>
    <name evidence="1" type="ORF">GCU67_20990</name>
</gene>
<dbReference type="EMBL" id="JAAGWB010000074">
    <property type="protein sequence ID" value="NEN53542.1"/>
    <property type="molecule type" value="Genomic_DNA"/>
</dbReference>
<dbReference type="RefSeq" id="WP_163613441.1">
    <property type="nucleotide sequence ID" value="NZ_JAAGWB010000074.1"/>
</dbReference>
<protein>
    <submittedName>
        <fullName evidence="2">Uncharacterized protein</fullName>
    </submittedName>
</protein>
<proteinExistence type="predicted"/>
<evidence type="ECO:0000313" key="2">
    <source>
        <dbReference type="EMBL" id="NEN53542.1"/>
    </source>
</evidence>
<dbReference type="AlphaFoldDB" id="A0A6P0HCR5"/>
<reference evidence="1 3" key="1">
    <citation type="submission" date="2020-01" db="EMBL/GenBank/DDBJ databases">
        <title>the WGS Modestobacter muralis CPCC 204518.</title>
        <authorList>
            <person name="Jiang Z."/>
        </authorList>
    </citation>
    <scope>NUCLEOTIDE SEQUENCE [LARGE SCALE GENOMIC DNA]</scope>
    <source>
        <strain evidence="1 3">DSM 100205</strain>
    </source>
</reference>
<accession>A0A6P0HCR5</accession>
<organism evidence="2 4">
    <name type="scientific">Modestobacter muralis</name>
    <dbReference type="NCBI Taxonomy" id="1608614"/>
    <lineage>
        <taxon>Bacteria</taxon>
        <taxon>Bacillati</taxon>
        <taxon>Actinomycetota</taxon>
        <taxon>Actinomycetes</taxon>
        <taxon>Geodermatophilales</taxon>
        <taxon>Geodermatophilaceae</taxon>
        <taxon>Modestobacter</taxon>
    </lineage>
</organism>
<keyword evidence="3" id="KW-1185">Reference proteome</keyword>
<evidence type="ECO:0000313" key="4">
    <source>
        <dbReference type="Proteomes" id="UP000471152"/>
    </source>
</evidence>
<dbReference type="Proteomes" id="UP000471152">
    <property type="component" value="Unassembled WGS sequence"/>
</dbReference>
<reference evidence="2 4" key="2">
    <citation type="submission" date="2020-02" db="EMBL/GenBank/DDBJ databases">
        <title>The WGS of Modestobacter muralis DSM 100205.</title>
        <authorList>
            <person name="Jiang Z."/>
        </authorList>
    </citation>
    <scope>NUCLEOTIDE SEQUENCE [LARGE SCALE GENOMIC DNA]</scope>
    <source>
        <strain evidence="2 4">DSM 100205</strain>
    </source>
</reference>